<comment type="caution">
    <text evidence="2">The sequence shown here is derived from an EMBL/GenBank/DDBJ whole genome shotgun (WGS) entry which is preliminary data.</text>
</comment>
<keyword evidence="3" id="KW-1185">Reference proteome</keyword>
<gene>
    <name evidence="2" type="ORF">QJS10_CPA03g00794</name>
</gene>
<dbReference type="Proteomes" id="UP001180020">
    <property type="component" value="Unassembled WGS sequence"/>
</dbReference>
<name>A0AAV9F5F8_ACOCL</name>
<accession>A0AAV9F5F8</accession>
<feature type="transmembrane region" description="Helical" evidence="1">
    <location>
        <begin position="16"/>
        <end position="41"/>
    </location>
</feature>
<keyword evidence="1" id="KW-0812">Transmembrane</keyword>
<reference evidence="2" key="2">
    <citation type="submission" date="2023-06" db="EMBL/GenBank/DDBJ databases">
        <authorList>
            <person name="Ma L."/>
            <person name="Liu K.-W."/>
            <person name="Li Z."/>
            <person name="Hsiao Y.-Y."/>
            <person name="Qi Y."/>
            <person name="Fu T."/>
            <person name="Tang G."/>
            <person name="Zhang D."/>
            <person name="Sun W.-H."/>
            <person name="Liu D.-K."/>
            <person name="Li Y."/>
            <person name="Chen G.-Z."/>
            <person name="Liu X.-D."/>
            <person name="Liao X.-Y."/>
            <person name="Jiang Y.-T."/>
            <person name="Yu X."/>
            <person name="Hao Y."/>
            <person name="Huang J."/>
            <person name="Zhao X.-W."/>
            <person name="Ke S."/>
            <person name="Chen Y.-Y."/>
            <person name="Wu W.-L."/>
            <person name="Hsu J.-L."/>
            <person name="Lin Y.-F."/>
            <person name="Huang M.-D."/>
            <person name="Li C.-Y."/>
            <person name="Huang L."/>
            <person name="Wang Z.-W."/>
            <person name="Zhao X."/>
            <person name="Zhong W.-Y."/>
            <person name="Peng D.-H."/>
            <person name="Ahmad S."/>
            <person name="Lan S."/>
            <person name="Zhang J.-S."/>
            <person name="Tsai W.-C."/>
            <person name="Van De Peer Y."/>
            <person name="Liu Z.-J."/>
        </authorList>
    </citation>
    <scope>NUCLEOTIDE SEQUENCE</scope>
    <source>
        <strain evidence="2">CP</strain>
        <tissue evidence="2">Leaves</tissue>
    </source>
</reference>
<keyword evidence="1" id="KW-1133">Transmembrane helix</keyword>
<dbReference type="EMBL" id="JAUJYO010000003">
    <property type="protein sequence ID" value="KAK1321156.1"/>
    <property type="molecule type" value="Genomic_DNA"/>
</dbReference>
<protein>
    <submittedName>
        <fullName evidence="2">Uncharacterized protein</fullName>
    </submittedName>
</protein>
<keyword evidence="1" id="KW-0472">Membrane</keyword>
<reference evidence="2" key="1">
    <citation type="journal article" date="2023" name="Nat. Commun.">
        <title>Diploid and tetraploid genomes of Acorus and the evolution of monocots.</title>
        <authorList>
            <person name="Ma L."/>
            <person name="Liu K.W."/>
            <person name="Li Z."/>
            <person name="Hsiao Y.Y."/>
            <person name="Qi Y."/>
            <person name="Fu T."/>
            <person name="Tang G.D."/>
            <person name="Zhang D."/>
            <person name="Sun W.H."/>
            <person name="Liu D.K."/>
            <person name="Li Y."/>
            <person name="Chen G.Z."/>
            <person name="Liu X.D."/>
            <person name="Liao X.Y."/>
            <person name="Jiang Y.T."/>
            <person name="Yu X."/>
            <person name="Hao Y."/>
            <person name="Huang J."/>
            <person name="Zhao X.W."/>
            <person name="Ke S."/>
            <person name="Chen Y.Y."/>
            <person name="Wu W.L."/>
            <person name="Hsu J.L."/>
            <person name="Lin Y.F."/>
            <person name="Huang M.D."/>
            <person name="Li C.Y."/>
            <person name="Huang L."/>
            <person name="Wang Z.W."/>
            <person name="Zhao X."/>
            <person name="Zhong W.Y."/>
            <person name="Peng D.H."/>
            <person name="Ahmad S."/>
            <person name="Lan S."/>
            <person name="Zhang J.S."/>
            <person name="Tsai W.C."/>
            <person name="Van de Peer Y."/>
            <person name="Liu Z.J."/>
        </authorList>
    </citation>
    <scope>NUCLEOTIDE SEQUENCE</scope>
    <source>
        <strain evidence="2">CP</strain>
    </source>
</reference>
<dbReference type="AlphaFoldDB" id="A0AAV9F5F8"/>
<organism evidence="2 3">
    <name type="scientific">Acorus calamus</name>
    <name type="common">Sweet flag</name>
    <dbReference type="NCBI Taxonomy" id="4465"/>
    <lineage>
        <taxon>Eukaryota</taxon>
        <taxon>Viridiplantae</taxon>
        <taxon>Streptophyta</taxon>
        <taxon>Embryophyta</taxon>
        <taxon>Tracheophyta</taxon>
        <taxon>Spermatophyta</taxon>
        <taxon>Magnoliopsida</taxon>
        <taxon>Liliopsida</taxon>
        <taxon>Acoraceae</taxon>
        <taxon>Acorus</taxon>
    </lineage>
</organism>
<evidence type="ECO:0000313" key="2">
    <source>
        <dbReference type="EMBL" id="KAK1321156.1"/>
    </source>
</evidence>
<proteinExistence type="predicted"/>
<evidence type="ECO:0000256" key="1">
    <source>
        <dbReference type="SAM" id="Phobius"/>
    </source>
</evidence>
<sequence>MTIAGPSFDSGSSNPALAATAVSPATNTAACASSLFLWLMYWERVVTKVARDFWAQVGRLTKLRTTFDSLNELWAAGKELKRANDNSLAVIISQSIVPAGAWTIWRTQNEKVFNEARVYQENM</sequence>
<evidence type="ECO:0000313" key="3">
    <source>
        <dbReference type="Proteomes" id="UP001180020"/>
    </source>
</evidence>